<reference evidence="3" key="1">
    <citation type="journal article" date="2018" name="Nat. Microbiol.">
        <title>Leveraging single-cell genomics to expand the fungal tree of life.</title>
        <authorList>
            <person name="Ahrendt S.R."/>
            <person name="Quandt C.A."/>
            <person name="Ciobanu D."/>
            <person name="Clum A."/>
            <person name="Salamov A."/>
            <person name="Andreopoulos B."/>
            <person name="Cheng J.F."/>
            <person name="Woyke T."/>
            <person name="Pelin A."/>
            <person name="Henrissat B."/>
            <person name="Reynolds N.K."/>
            <person name="Benny G.L."/>
            <person name="Smith M.E."/>
            <person name="James T.Y."/>
            <person name="Grigoriev I.V."/>
        </authorList>
    </citation>
    <scope>NUCLEOTIDE SEQUENCE [LARGE SCALE GENOMIC DNA]</scope>
</reference>
<evidence type="ECO:0000313" key="3">
    <source>
        <dbReference type="Proteomes" id="UP000269721"/>
    </source>
</evidence>
<organism evidence="2 3">
    <name type="scientific">Blyttiomyces helicus</name>
    <dbReference type="NCBI Taxonomy" id="388810"/>
    <lineage>
        <taxon>Eukaryota</taxon>
        <taxon>Fungi</taxon>
        <taxon>Fungi incertae sedis</taxon>
        <taxon>Chytridiomycota</taxon>
        <taxon>Chytridiomycota incertae sedis</taxon>
        <taxon>Chytridiomycetes</taxon>
        <taxon>Chytridiomycetes incertae sedis</taxon>
        <taxon>Blyttiomyces</taxon>
    </lineage>
</organism>
<sequence>MDPRHPRPHGRLQAPGSDGDALPRPGRDAALLRGRDRVRLDGGLGIGKGAAQPQEESTRARLPMRVRPDFKVVPVADLGGSQMEKQTQSEQFRRLNNRLKNMKPGGKKPTSKMSIEGRGFDLPRSPSLEDGSAHVTVIAVETEYYSDVLTRYTRNSAHLTLGWGDPESDRSPRRAQRVYFVLVRRRRLVIQVENGPVGIAPPPHPSAGGHRRPPVHPPLRPLLVPADSCLCRRGFGHPRPERVPRPVRPPPYPSAGGHWRPPDYPPLRPLNVPADPLQTGPSPLSQ</sequence>
<gene>
    <name evidence="2" type="ORF">BDK51DRAFT_38243</name>
</gene>
<dbReference type="EMBL" id="KZ999917">
    <property type="protein sequence ID" value="RKO84617.1"/>
    <property type="molecule type" value="Genomic_DNA"/>
</dbReference>
<accession>A0A4V1IPX9</accession>
<feature type="compositionally biased region" description="Basic residues" evidence="1">
    <location>
        <begin position="1"/>
        <end position="10"/>
    </location>
</feature>
<evidence type="ECO:0000313" key="2">
    <source>
        <dbReference type="EMBL" id="RKO84617.1"/>
    </source>
</evidence>
<protein>
    <submittedName>
        <fullName evidence="2">Uncharacterized protein</fullName>
    </submittedName>
</protein>
<evidence type="ECO:0000256" key="1">
    <source>
        <dbReference type="SAM" id="MobiDB-lite"/>
    </source>
</evidence>
<dbReference type="Proteomes" id="UP000269721">
    <property type="component" value="Unassembled WGS sequence"/>
</dbReference>
<dbReference type="AlphaFoldDB" id="A0A4V1IPX9"/>
<name>A0A4V1IPX9_9FUNG</name>
<feature type="region of interest" description="Disordered" evidence="1">
    <location>
        <begin position="196"/>
        <end position="219"/>
    </location>
</feature>
<feature type="region of interest" description="Disordered" evidence="1">
    <location>
        <begin position="236"/>
        <end position="286"/>
    </location>
</feature>
<keyword evidence="3" id="KW-1185">Reference proteome</keyword>
<feature type="region of interest" description="Disordered" evidence="1">
    <location>
        <begin position="41"/>
        <end position="60"/>
    </location>
</feature>
<feature type="region of interest" description="Disordered" evidence="1">
    <location>
        <begin position="1"/>
        <end position="36"/>
    </location>
</feature>
<proteinExistence type="predicted"/>